<dbReference type="Pfam" id="PF13445">
    <property type="entry name" value="zf-RING_UBOX"/>
    <property type="match status" value="1"/>
</dbReference>
<evidence type="ECO:0000313" key="20">
    <source>
        <dbReference type="Proteomes" id="UP000549394"/>
    </source>
</evidence>
<evidence type="ECO:0000256" key="2">
    <source>
        <dbReference type="ARBA" id="ARBA00008848"/>
    </source>
</evidence>
<dbReference type="SUPFAM" id="SSF57850">
    <property type="entry name" value="RING/U-box"/>
    <property type="match status" value="1"/>
</dbReference>
<evidence type="ECO:0000256" key="1">
    <source>
        <dbReference type="ARBA" id="ARBA00004342"/>
    </source>
</evidence>
<dbReference type="SMART" id="SM00184">
    <property type="entry name" value="RING"/>
    <property type="match status" value="1"/>
</dbReference>
<dbReference type="EMBL" id="CAJFCJ010000013">
    <property type="protein sequence ID" value="CAD5120847.1"/>
    <property type="molecule type" value="Genomic_DNA"/>
</dbReference>
<evidence type="ECO:0000256" key="5">
    <source>
        <dbReference type="ARBA" id="ARBA00022475"/>
    </source>
</evidence>
<dbReference type="InterPro" id="IPR013083">
    <property type="entry name" value="Znf_RING/FYVE/PHD"/>
</dbReference>
<feature type="region of interest" description="Disordered" evidence="16">
    <location>
        <begin position="1"/>
        <end position="27"/>
    </location>
</feature>
<dbReference type="Proteomes" id="UP000549394">
    <property type="component" value="Unassembled WGS sequence"/>
</dbReference>
<dbReference type="InterPro" id="IPR006599">
    <property type="entry name" value="CARP_motif"/>
</dbReference>
<feature type="compositionally biased region" description="Basic and acidic residues" evidence="16">
    <location>
        <begin position="11"/>
        <end position="27"/>
    </location>
</feature>
<dbReference type="InterPro" id="IPR001841">
    <property type="entry name" value="Znf_RING"/>
</dbReference>
<feature type="domain" description="RING-type" evidence="17">
    <location>
        <begin position="312"/>
        <end position="357"/>
    </location>
</feature>
<keyword evidence="5" id="KW-1003">Cell membrane</keyword>
<evidence type="ECO:0000256" key="3">
    <source>
        <dbReference type="ARBA" id="ARBA00015771"/>
    </source>
</evidence>
<evidence type="ECO:0000256" key="11">
    <source>
        <dbReference type="ARBA" id="ARBA00023134"/>
    </source>
</evidence>
<evidence type="ECO:0000256" key="4">
    <source>
        <dbReference type="ARBA" id="ARBA00022468"/>
    </source>
</evidence>
<keyword evidence="20" id="KW-1185">Reference proteome</keyword>
<reference evidence="19 20" key="1">
    <citation type="submission" date="2020-08" db="EMBL/GenBank/DDBJ databases">
        <authorList>
            <person name="Hejnol A."/>
        </authorList>
    </citation>
    <scope>NUCLEOTIDE SEQUENCE [LARGE SCALE GENOMIC DNA]</scope>
</reference>
<dbReference type="InterPro" id="IPR017901">
    <property type="entry name" value="C-CAP_CF_C-like"/>
</dbReference>
<evidence type="ECO:0000313" key="19">
    <source>
        <dbReference type="EMBL" id="CAD5120847.1"/>
    </source>
</evidence>
<evidence type="ECO:0000259" key="18">
    <source>
        <dbReference type="PROSITE" id="PS51329"/>
    </source>
</evidence>
<keyword evidence="11" id="KW-0342">GTP-binding</keyword>
<dbReference type="Pfam" id="PF07986">
    <property type="entry name" value="TBCC"/>
    <property type="match status" value="1"/>
</dbReference>
<evidence type="ECO:0000256" key="6">
    <source>
        <dbReference type="ARBA" id="ARBA00022707"/>
    </source>
</evidence>
<dbReference type="InterPro" id="IPR012945">
    <property type="entry name" value="Tubulin-bd_cofactor_C_dom"/>
</dbReference>
<dbReference type="InterPro" id="IPR039093">
    <property type="entry name" value="XRP2"/>
</dbReference>
<dbReference type="SUPFAM" id="SSF50978">
    <property type="entry name" value="WD40 repeat-like"/>
    <property type="match status" value="1"/>
</dbReference>
<evidence type="ECO:0000256" key="15">
    <source>
        <dbReference type="PROSITE-ProRule" id="PRU00175"/>
    </source>
</evidence>
<dbReference type="InterPro" id="IPR016098">
    <property type="entry name" value="CAP/MinC_C"/>
</dbReference>
<dbReference type="PROSITE" id="PS00518">
    <property type="entry name" value="ZF_RING_1"/>
    <property type="match status" value="1"/>
</dbReference>
<dbReference type="PROSITE" id="PS50089">
    <property type="entry name" value="ZF_RING_2"/>
    <property type="match status" value="1"/>
</dbReference>
<keyword evidence="4" id="KW-0343">GTPase activation</keyword>
<dbReference type="InterPro" id="IPR036322">
    <property type="entry name" value="WD40_repeat_dom_sf"/>
</dbReference>
<sequence>MGCLFSSGSGKPEELSPEPKKQFSWDKRPKVNVDDISFKDRENETLVKLPNSLKGSQFIIKNLKNCTVYLLDHMNTVTVDDCEDCKIFIGPIKTSIFVRDCKNMKLMAACQQFRTRDCSKMDCFLCCTSQPIIESTINVRFGCMQVYYPEFQSQMDEAGLSIYNNKWSSIHDFTPVPGEDNYTLLSTKDTNDLSSYIPLPPDTEEFSTVHGKISFEKNQSVIPLSYGIKCKGEEDSCLVIFFHQPTQKEICANFTKKMNDEHPSCRLLRSKEIGLKPAECRAVFGDDNRYEELIKIGEEMQCVVLPLENCNCAVCLEPFLERDPRILNCFHTFCFKCLEECGKNLLRGQIFCCPVCRRATFWPAEGAGGFQKNYYFDNTKRVSHFEKKAPQRRQSSTCTSVSTSASTSSTQTSRKALYESLCFCNNGYFETCYNIIQIFAADNRIVTLERLMDGQSAIVEYDFEGRNIGTLYTLREATCIALNGSTLAVGCERGYVKVLKHIDNNWKLTSTFSLTKMLTCRRDRCIEQVALNNDMLYVIPEALLEDEKSCIRISLEDDPDQTFVDFPKFDNTYVSLLIRDETVFACSTESFIMSTERTTKIEKRIQAGFHLRSMSPNCICFMNNNILMAESHYLHMYDENGDFLTSMDIGLEMDRIFYVKKSKILFATKGKRVYVYTC</sequence>
<evidence type="ECO:0000259" key="17">
    <source>
        <dbReference type="PROSITE" id="PS50089"/>
    </source>
</evidence>
<protein>
    <recommendedName>
        <fullName evidence="3">Protein XRP2</fullName>
    </recommendedName>
</protein>
<name>A0A7I8VYB9_9ANNE</name>
<dbReference type="PANTHER" id="PTHR15440">
    <property type="entry name" value="XRP2 PROTEIN"/>
    <property type="match status" value="1"/>
</dbReference>
<dbReference type="InterPro" id="IPR017907">
    <property type="entry name" value="Znf_RING_CS"/>
</dbReference>
<dbReference type="OrthoDB" id="194775at2759"/>
<feature type="domain" description="C-CAP/cofactor C-like" evidence="18">
    <location>
        <begin position="19"/>
        <end position="175"/>
    </location>
</feature>
<accession>A0A7I8VYB9</accession>
<dbReference type="PROSITE" id="PS51329">
    <property type="entry name" value="C_CAP_COFACTOR_C"/>
    <property type="match status" value="1"/>
</dbReference>
<evidence type="ECO:0000256" key="9">
    <source>
        <dbReference type="ARBA" id="ARBA00022771"/>
    </source>
</evidence>
<dbReference type="GO" id="GO:0008270">
    <property type="term" value="F:zinc ion binding"/>
    <property type="evidence" value="ECO:0007669"/>
    <property type="project" value="UniProtKB-KW"/>
</dbReference>
<comment type="caution">
    <text evidence="19">The sequence shown here is derived from an EMBL/GenBank/DDBJ whole genome shotgun (WGS) entry which is preliminary data.</text>
</comment>
<evidence type="ECO:0000256" key="14">
    <source>
        <dbReference type="ARBA" id="ARBA00023288"/>
    </source>
</evidence>
<dbReference type="InterPro" id="IPR036850">
    <property type="entry name" value="NDK-like_dom_sf"/>
</dbReference>
<dbReference type="AlphaFoldDB" id="A0A7I8VYB9"/>
<keyword evidence="8" id="KW-0547">Nucleotide-binding</keyword>
<dbReference type="InterPro" id="IPR027370">
    <property type="entry name" value="Znf-RING_euk"/>
</dbReference>
<dbReference type="FunFam" id="2.160.20.70:FF:000004">
    <property type="entry name" value="Protein XRP2"/>
    <property type="match status" value="1"/>
</dbReference>
<evidence type="ECO:0000256" key="7">
    <source>
        <dbReference type="ARBA" id="ARBA00022723"/>
    </source>
</evidence>
<evidence type="ECO:0000256" key="16">
    <source>
        <dbReference type="SAM" id="MobiDB-lite"/>
    </source>
</evidence>
<proteinExistence type="inferred from homology"/>
<organism evidence="19 20">
    <name type="scientific">Dimorphilus gyrociliatus</name>
    <dbReference type="NCBI Taxonomy" id="2664684"/>
    <lineage>
        <taxon>Eukaryota</taxon>
        <taxon>Metazoa</taxon>
        <taxon>Spiralia</taxon>
        <taxon>Lophotrochozoa</taxon>
        <taxon>Annelida</taxon>
        <taxon>Polychaeta</taxon>
        <taxon>Polychaeta incertae sedis</taxon>
        <taxon>Dinophilidae</taxon>
        <taxon>Dimorphilus</taxon>
    </lineage>
</organism>
<keyword evidence="9 15" id="KW-0863">Zinc-finger</keyword>
<evidence type="ECO:0000256" key="8">
    <source>
        <dbReference type="ARBA" id="ARBA00022741"/>
    </source>
</evidence>
<dbReference type="PANTHER" id="PTHR15440:SF0">
    <property type="entry name" value="PROTEIN XRP2"/>
    <property type="match status" value="1"/>
</dbReference>
<keyword evidence="10" id="KW-0862">Zinc</keyword>
<dbReference type="GO" id="GO:0005929">
    <property type="term" value="C:cilium"/>
    <property type="evidence" value="ECO:0007669"/>
    <property type="project" value="TreeGrafter"/>
</dbReference>
<keyword evidence="12" id="KW-0472">Membrane</keyword>
<comment type="subcellular location">
    <subcellularLocation>
        <location evidence="1">Cell membrane</location>
        <topology evidence="1">Lipid-anchor</topology>
        <orientation evidence="1">Cytoplasmic side</orientation>
    </subcellularLocation>
</comment>
<dbReference type="SMART" id="SM00673">
    <property type="entry name" value="CARP"/>
    <property type="match status" value="2"/>
</dbReference>
<dbReference type="GO" id="GO:1990075">
    <property type="term" value="C:periciliary membrane compartment"/>
    <property type="evidence" value="ECO:0007669"/>
    <property type="project" value="TreeGrafter"/>
</dbReference>
<evidence type="ECO:0000256" key="13">
    <source>
        <dbReference type="ARBA" id="ARBA00023139"/>
    </source>
</evidence>
<keyword evidence="7" id="KW-0479">Metal-binding</keyword>
<dbReference type="Gene3D" id="3.30.70.141">
    <property type="entry name" value="Nucleoside diphosphate kinase-like domain"/>
    <property type="match status" value="1"/>
</dbReference>
<dbReference type="GO" id="GO:0005525">
    <property type="term" value="F:GTP binding"/>
    <property type="evidence" value="ECO:0007669"/>
    <property type="project" value="UniProtKB-KW"/>
</dbReference>
<evidence type="ECO:0000256" key="12">
    <source>
        <dbReference type="ARBA" id="ARBA00023136"/>
    </source>
</evidence>
<evidence type="ECO:0000256" key="10">
    <source>
        <dbReference type="ARBA" id="ARBA00022833"/>
    </source>
</evidence>
<gene>
    <name evidence="19" type="ORF">DGYR_LOCUS8871</name>
</gene>
<keyword evidence="13" id="KW-0564">Palmitate</keyword>
<keyword evidence="6" id="KW-0519">Myristate</keyword>
<dbReference type="GO" id="GO:0006892">
    <property type="term" value="P:post-Golgi vesicle-mediated transport"/>
    <property type="evidence" value="ECO:0007669"/>
    <property type="project" value="TreeGrafter"/>
</dbReference>
<keyword evidence="14" id="KW-0449">Lipoprotein</keyword>
<dbReference type="Gene3D" id="2.160.20.70">
    <property type="match status" value="1"/>
</dbReference>
<comment type="similarity">
    <text evidence="2">Belongs to the TBCC family.</text>
</comment>
<dbReference type="GO" id="GO:0005096">
    <property type="term" value="F:GTPase activator activity"/>
    <property type="evidence" value="ECO:0007669"/>
    <property type="project" value="UniProtKB-KW"/>
</dbReference>
<dbReference type="Gene3D" id="3.30.40.10">
    <property type="entry name" value="Zinc/RING finger domain, C3HC4 (zinc finger)"/>
    <property type="match status" value="1"/>
</dbReference>